<dbReference type="EMBL" id="BTRK01000001">
    <property type="protein sequence ID" value="GMR30694.1"/>
    <property type="molecule type" value="Genomic_DNA"/>
</dbReference>
<organism evidence="2 3">
    <name type="scientific">Pristionchus mayeri</name>
    <dbReference type="NCBI Taxonomy" id="1317129"/>
    <lineage>
        <taxon>Eukaryota</taxon>
        <taxon>Metazoa</taxon>
        <taxon>Ecdysozoa</taxon>
        <taxon>Nematoda</taxon>
        <taxon>Chromadorea</taxon>
        <taxon>Rhabditida</taxon>
        <taxon>Rhabditina</taxon>
        <taxon>Diplogasteromorpha</taxon>
        <taxon>Diplogasteroidea</taxon>
        <taxon>Neodiplogasteridae</taxon>
        <taxon>Pristionchus</taxon>
    </lineage>
</organism>
<dbReference type="GO" id="GO:0004672">
    <property type="term" value="F:protein kinase activity"/>
    <property type="evidence" value="ECO:0007669"/>
    <property type="project" value="InterPro"/>
</dbReference>
<name>A0AAN5C6F9_9BILA</name>
<proteinExistence type="predicted"/>
<sequence>VEVAIFVRVQSVADSFCDKTHFVKMHARGRCKEITFYVMDLVWASLRDVVEEVCKNVTRFPSTKIQIARQTLKSIEALHELGYIHRDIKPANFAVGLPPNDNVIYLLEFGIAKTYRESAGAHRIARESVAFMGTVRYASASALKRQEQSRRDDLEAWLYMMIQV</sequence>
<dbReference type="PROSITE" id="PS50011">
    <property type="entry name" value="PROTEIN_KINASE_DOM"/>
    <property type="match status" value="1"/>
</dbReference>
<evidence type="ECO:0000259" key="1">
    <source>
        <dbReference type="PROSITE" id="PS50011"/>
    </source>
</evidence>
<reference evidence="3" key="1">
    <citation type="submission" date="2022-10" db="EMBL/GenBank/DDBJ databases">
        <title>Genome assembly of Pristionchus species.</title>
        <authorList>
            <person name="Yoshida K."/>
            <person name="Sommer R.J."/>
        </authorList>
    </citation>
    <scope>NUCLEOTIDE SEQUENCE [LARGE SCALE GENOMIC DNA]</scope>
    <source>
        <strain evidence="3">RS5460</strain>
    </source>
</reference>
<gene>
    <name evidence="2" type="ORF">PMAYCL1PPCAC_00889</name>
</gene>
<dbReference type="Gene3D" id="1.10.510.10">
    <property type="entry name" value="Transferase(Phosphotransferase) domain 1"/>
    <property type="match status" value="1"/>
</dbReference>
<dbReference type="Pfam" id="PF00069">
    <property type="entry name" value="Pkinase"/>
    <property type="match status" value="1"/>
</dbReference>
<evidence type="ECO:0000313" key="3">
    <source>
        <dbReference type="Proteomes" id="UP001328107"/>
    </source>
</evidence>
<dbReference type="InterPro" id="IPR011009">
    <property type="entry name" value="Kinase-like_dom_sf"/>
</dbReference>
<dbReference type="AlphaFoldDB" id="A0AAN5C6F9"/>
<dbReference type="SUPFAM" id="SSF56112">
    <property type="entry name" value="Protein kinase-like (PK-like)"/>
    <property type="match status" value="1"/>
</dbReference>
<feature type="non-terminal residue" evidence="2">
    <location>
        <position position="1"/>
    </location>
</feature>
<protein>
    <recommendedName>
        <fullName evidence="1">Protein kinase domain-containing protein</fullName>
    </recommendedName>
</protein>
<comment type="caution">
    <text evidence="2">The sequence shown here is derived from an EMBL/GenBank/DDBJ whole genome shotgun (WGS) entry which is preliminary data.</text>
</comment>
<dbReference type="Proteomes" id="UP001328107">
    <property type="component" value="Unassembled WGS sequence"/>
</dbReference>
<feature type="domain" description="Protein kinase" evidence="1">
    <location>
        <begin position="1"/>
        <end position="164"/>
    </location>
</feature>
<feature type="non-terminal residue" evidence="2">
    <location>
        <position position="164"/>
    </location>
</feature>
<dbReference type="InterPro" id="IPR000719">
    <property type="entry name" value="Prot_kinase_dom"/>
</dbReference>
<dbReference type="PANTHER" id="PTHR11909">
    <property type="entry name" value="CASEIN KINASE-RELATED"/>
    <property type="match status" value="1"/>
</dbReference>
<dbReference type="GO" id="GO:0005524">
    <property type="term" value="F:ATP binding"/>
    <property type="evidence" value="ECO:0007669"/>
    <property type="project" value="InterPro"/>
</dbReference>
<dbReference type="InterPro" id="IPR050235">
    <property type="entry name" value="CK1_Ser-Thr_kinase"/>
</dbReference>
<evidence type="ECO:0000313" key="2">
    <source>
        <dbReference type="EMBL" id="GMR30694.1"/>
    </source>
</evidence>
<keyword evidence="3" id="KW-1185">Reference proteome</keyword>
<accession>A0AAN5C6F9</accession>